<dbReference type="EMBL" id="JBEFKJ010000013">
    <property type="protein sequence ID" value="KAL2042852.1"/>
    <property type="molecule type" value="Genomic_DNA"/>
</dbReference>
<accession>A0ABR4AAE1</accession>
<evidence type="ECO:0000313" key="2">
    <source>
        <dbReference type="EMBL" id="KAL2042852.1"/>
    </source>
</evidence>
<reference evidence="2 3" key="1">
    <citation type="submission" date="2024-09" db="EMBL/GenBank/DDBJ databases">
        <title>Rethinking Asexuality: The Enigmatic Case of Functional Sexual Genes in Lepraria (Stereocaulaceae).</title>
        <authorList>
            <person name="Doellman M."/>
            <person name="Sun Y."/>
            <person name="Barcenas-Pena A."/>
            <person name="Lumbsch H.T."/>
            <person name="Grewe F."/>
        </authorList>
    </citation>
    <scope>NUCLEOTIDE SEQUENCE [LARGE SCALE GENOMIC DNA]</scope>
    <source>
        <strain evidence="2 3">Mercado 3170</strain>
    </source>
</reference>
<dbReference type="Proteomes" id="UP001590950">
    <property type="component" value="Unassembled WGS sequence"/>
</dbReference>
<feature type="region of interest" description="Disordered" evidence="1">
    <location>
        <begin position="97"/>
        <end position="126"/>
    </location>
</feature>
<organism evidence="2 3">
    <name type="scientific">Stereocaulon virgatum</name>
    <dbReference type="NCBI Taxonomy" id="373712"/>
    <lineage>
        <taxon>Eukaryota</taxon>
        <taxon>Fungi</taxon>
        <taxon>Dikarya</taxon>
        <taxon>Ascomycota</taxon>
        <taxon>Pezizomycotina</taxon>
        <taxon>Lecanoromycetes</taxon>
        <taxon>OSLEUM clade</taxon>
        <taxon>Lecanoromycetidae</taxon>
        <taxon>Lecanorales</taxon>
        <taxon>Lecanorineae</taxon>
        <taxon>Stereocaulaceae</taxon>
        <taxon>Stereocaulon</taxon>
    </lineage>
</organism>
<comment type="caution">
    <text evidence="2">The sequence shown here is derived from an EMBL/GenBank/DDBJ whole genome shotgun (WGS) entry which is preliminary data.</text>
</comment>
<sequence length="126" mass="13915">MAAGVLRYYPTSKGTIKHGQAEDIIHFKYKAPSDLTWERCCKLTCGYQDTITTPVFCTADMPLDIRFCSALALISTYSILGRLMKSALSQVLNTFVEENIDPPDSPEENQSGRPTERGAFSDAGKT</sequence>
<evidence type="ECO:0000256" key="1">
    <source>
        <dbReference type="SAM" id="MobiDB-lite"/>
    </source>
</evidence>
<feature type="compositionally biased region" description="Acidic residues" evidence="1">
    <location>
        <begin position="98"/>
        <end position="107"/>
    </location>
</feature>
<protein>
    <submittedName>
        <fullName evidence="2">Uncharacterized protein</fullName>
    </submittedName>
</protein>
<gene>
    <name evidence="2" type="ORF">N7G274_004612</name>
</gene>
<evidence type="ECO:0000313" key="3">
    <source>
        <dbReference type="Proteomes" id="UP001590950"/>
    </source>
</evidence>
<name>A0ABR4AAE1_9LECA</name>
<proteinExistence type="predicted"/>
<keyword evidence="3" id="KW-1185">Reference proteome</keyword>